<evidence type="ECO:0000313" key="2">
    <source>
        <dbReference type="Proteomes" id="UP000051006"/>
    </source>
</evidence>
<dbReference type="InterPro" id="IPR006379">
    <property type="entry name" value="HAD-SF_hydro_IIB"/>
</dbReference>
<dbReference type="EMBL" id="JQCF01000006">
    <property type="protein sequence ID" value="KRN99873.1"/>
    <property type="molecule type" value="Genomic_DNA"/>
</dbReference>
<dbReference type="SUPFAM" id="SSF56784">
    <property type="entry name" value="HAD-like"/>
    <property type="match status" value="1"/>
</dbReference>
<dbReference type="Pfam" id="PF08282">
    <property type="entry name" value="Hydrolase_3"/>
    <property type="match status" value="1"/>
</dbReference>
<dbReference type="Proteomes" id="UP000051006">
    <property type="component" value="Unassembled WGS sequence"/>
</dbReference>
<gene>
    <name evidence="1" type="ORF">IV57_GL002205</name>
</gene>
<keyword evidence="1" id="KW-0378">Hydrolase</keyword>
<dbReference type="PANTHER" id="PTHR10000">
    <property type="entry name" value="PHOSPHOSERINE PHOSPHATASE"/>
    <property type="match status" value="1"/>
</dbReference>
<dbReference type="STRING" id="993692.IV57_GL002205"/>
<comment type="caution">
    <text evidence="1">The sequence shown here is derived from an EMBL/GenBank/DDBJ whole genome shotgun (WGS) entry which is preliminary data.</text>
</comment>
<dbReference type="InterPro" id="IPR023214">
    <property type="entry name" value="HAD_sf"/>
</dbReference>
<keyword evidence="2" id="KW-1185">Reference proteome</keyword>
<dbReference type="PROSITE" id="PS01229">
    <property type="entry name" value="COF_2"/>
    <property type="match status" value="1"/>
</dbReference>
<dbReference type="Gene3D" id="3.30.1240.10">
    <property type="match status" value="1"/>
</dbReference>
<name>A0A0R2LEJ4_9LACO</name>
<dbReference type="GO" id="GO:0000287">
    <property type="term" value="F:magnesium ion binding"/>
    <property type="evidence" value="ECO:0007669"/>
    <property type="project" value="TreeGrafter"/>
</dbReference>
<dbReference type="NCBIfam" id="TIGR01484">
    <property type="entry name" value="HAD-SF-IIB"/>
    <property type="match status" value="1"/>
</dbReference>
<protein>
    <submittedName>
        <fullName evidence="1">Cof-like hydrolase family protein</fullName>
    </submittedName>
</protein>
<dbReference type="Gene3D" id="3.40.50.1000">
    <property type="entry name" value="HAD superfamily/HAD-like"/>
    <property type="match status" value="1"/>
</dbReference>
<dbReference type="InterPro" id="IPR036412">
    <property type="entry name" value="HAD-like_sf"/>
</dbReference>
<dbReference type="GO" id="GO:0016791">
    <property type="term" value="F:phosphatase activity"/>
    <property type="evidence" value="ECO:0007669"/>
    <property type="project" value="TreeGrafter"/>
</dbReference>
<dbReference type="GO" id="GO:0005829">
    <property type="term" value="C:cytosol"/>
    <property type="evidence" value="ECO:0007669"/>
    <property type="project" value="TreeGrafter"/>
</dbReference>
<reference evidence="1 2" key="1">
    <citation type="journal article" date="2015" name="Genome Announc.">
        <title>Expanding the biotechnology potential of lactobacilli through comparative genomics of 213 strains and associated genera.</title>
        <authorList>
            <person name="Sun Z."/>
            <person name="Harris H.M."/>
            <person name="McCann A."/>
            <person name="Guo C."/>
            <person name="Argimon S."/>
            <person name="Zhang W."/>
            <person name="Yang X."/>
            <person name="Jeffery I.B."/>
            <person name="Cooney J.C."/>
            <person name="Kagawa T.F."/>
            <person name="Liu W."/>
            <person name="Song Y."/>
            <person name="Salvetti E."/>
            <person name="Wrobel A."/>
            <person name="Rasinkangas P."/>
            <person name="Parkhill J."/>
            <person name="Rea M.C."/>
            <person name="O'Sullivan O."/>
            <person name="Ritari J."/>
            <person name="Douillard F.P."/>
            <person name="Paul Ross R."/>
            <person name="Yang R."/>
            <person name="Briner A.E."/>
            <person name="Felis G.E."/>
            <person name="de Vos W.M."/>
            <person name="Barrangou R."/>
            <person name="Klaenhammer T.R."/>
            <person name="Caufield P.W."/>
            <person name="Cui Y."/>
            <person name="Zhang H."/>
            <person name="O'Toole P.W."/>
        </authorList>
    </citation>
    <scope>NUCLEOTIDE SEQUENCE [LARGE SCALE GENOMIC DNA]</scope>
    <source>
        <strain evidence="1 2">DSM 24716</strain>
    </source>
</reference>
<organism evidence="1 2">
    <name type="scientific">Companilactobacillus kimchiensis</name>
    <dbReference type="NCBI Taxonomy" id="993692"/>
    <lineage>
        <taxon>Bacteria</taxon>
        <taxon>Bacillati</taxon>
        <taxon>Bacillota</taxon>
        <taxon>Bacilli</taxon>
        <taxon>Lactobacillales</taxon>
        <taxon>Lactobacillaceae</taxon>
        <taxon>Companilactobacillus</taxon>
    </lineage>
</organism>
<dbReference type="PATRIC" id="fig|993692.3.peg.2243"/>
<dbReference type="AlphaFoldDB" id="A0A0R2LEJ4"/>
<proteinExistence type="predicted"/>
<dbReference type="InterPro" id="IPR000150">
    <property type="entry name" value="Cof"/>
</dbReference>
<evidence type="ECO:0000313" key="1">
    <source>
        <dbReference type="EMBL" id="KRN99873.1"/>
    </source>
</evidence>
<dbReference type="NCBIfam" id="TIGR00099">
    <property type="entry name" value="Cof-subfamily"/>
    <property type="match status" value="1"/>
</dbReference>
<sequence length="258" mass="29000">MDGTLLNSTGHVSFNNIQGIKKSGIPFTLVSARAPMEMAETIEKLNLIDPQIAFNGGLIFQWVQKGLKVLRSDPLDLTDIKAIVQLVKKDFPNVSCSCYDLNNWYDEKVDRGIRYESKMTGQCPRLIDYTKLLVADNSFYKIMLITFDPNEIERLNQKLIDLKLAGISIKQSGNEYLEITSRKAQKSKGIHYIQNLEKLAIEEMAAFGDGHNDLPMLKSVGTPIVMGNALQEIKPHGKFITKTNDNDGVIFGIENYLK</sequence>
<accession>A0A0R2LEJ4</accession>
<dbReference type="PANTHER" id="PTHR10000:SF8">
    <property type="entry name" value="HAD SUPERFAMILY HYDROLASE-LIKE, TYPE 3"/>
    <property type="match status" value="1"/>
</dbReference>